<dbReference type="EMBL" id="AP005702">
    <property type="protein sequence ID" value="BAD26086.1"/>
    <property type="molecule type" value="Genomic_DNA"/>
</dbReference>
<reference evidence="3" key="1">
    <citation type="journal article" date="2005" name="Nature">
        <title>The map-based sequence of the rice genome.</title>
        <authorList>
            <consortium name="International rice genome sequencing project (IRGSP)"/>
            <person name="Matsumoto T."/>
            <person name="Wu J."/>
            <person name="Kanamori H."/>
            <person name="Katayose Y."/>
            <person name="Fujisawa M."/>
            <person name="Namiki N."/>
            <person name="Mizuno H."/>
            <person name="Yamamoto K."/>
            <person name="Antonio B.A."/>
            <person name="Baba T."/>
            <person name="Sakata K."/>
            <person name="Nagamura Y."/>
            <person name="Aoki H."/>
            <person name="Arikawa K."/>
            <person name="Arita K."/>
            <person name="Bito T."/>
            <person name="Chiden Y."/>
            <person name="Fujitsuka N."/>
            <person name="Fukunaka R."/>
            <person name="Hamada M."/>
            <person name="Harada C."/>
            <person name="Hayashi A."/>
            <person name="Hijishita S."/>
            <person name="Honda M."/>
            <person name="Hosokawa S."/>
            <person name="Ichikawa Y."/>
            <person name="Idonuma A."/>
            <person name="Iijima M."/>
            <person name="Ikeda M."/>
            <person name="Ikeno M."/>
            <person name="Ito K."/>
            <person name="Ito S."/>
            <person name="Ito T."/>
            <person name="Ito Y."/>
            <person name="Ito Y."/>
            <person name="Iwabuchi A."/>
            <person name="Kamiya K."/>
            <person name="Karasawa W."/>
            <person name="Kurita K."/>
            <person name="Katagiri S."/>
            <person name="Kikuta A."/>
            <person name="Kobayashi H."/>
            <person name="Kobayashi N."/>
            <person name="Machita K."/>
            <person name="Maehara T."/>
            <person name="Masukawa M."/>
            <person name="Mizubayashi T."/>
            <person name="Mukai Y."/>
            <person name="Nagasaki H."/>
            <person name="Nagata Y."/>
            <person name="Naito S."/>
            <person name="Nakashima M."/>
            <person name="Nakama Y."/>
            <person name="Nakamichi Y."/>
            <person name="Nakamura M."/>
            <person name="Meguro A."/>
            <person name="Negishi M."/>
            <person name="Ohta I."/>
            <person name="Ohta T."/>
            <person name="Okamoto M."/>
            <person name="Ono N."/>
            <person name="Saji S."/>
            <person name="Sakaguchi M."/>
            <person name="Sakai K."/>
            <person name="Shibata M."/>
            <person name="Shimokawa T."/>
            <person name="Song J."/>
            <person name="Takazaki Y."/>
            <person name="Terasawa K."/>
            <person name="Tsugane M."/>
            <person name="Tsuji K."/>
            <person name="Ueda S."/>
            <person name="Waki K."/>
            <person name="Yamagata H."/>
            <person name="Yamamoto M."/>
            <person name="Yamamoto S."/>
            <person name="Yamane H."/>
            <person name="Yoshiki S."/>
            <person name="Yoshihara R."/>
            <person name="Yukawa K."/>
            <person name="Zhong H."/>
            <person name="Yano M."/>
            <person name="Yuan Q."/>
            <person name="Ouyang S."/>
            <person name="Liu J."/>
            <person name="Jones K.M."/>
            <person name="Gansberger K."/>
            <person name="Moffat K."/>
            <person name="Hill J."/>
            <person name="Bera J."/>
            <person name="Fadrosh D."/>
            <person name="Jin S."/>
            <person name="Johri S."/>
            <person name="Kim M."/>
            <person name="Overton L."/>
            <person name="Reardon M."/>
            <person name="Tsitrin T."/>
            <person name="Vuong H."/>
            <person name="Weaver B."/>
            <person name="Ciecko A."/>
            <person name="Tallon L."/>
            <person name="Jackson J."/>
            <person name="Pai G."/>
            <person name="Aken S.V."/>
            <person name="Utterback T."/>
            <person name="Reidmuller S."/>
            <person name="Feldblyum T."/>
            <person name="Hsiao J."/>
            <person name="Zismann V."/>
            <person name="Iobst S."/>
            <person name="de Vazeille A.R."/>
            <person name="Buell C.R."/>
            <person name="Ying K."/>
            <person name="Li Y."/>
            <person name="Lu T."/>
            <person name="Huang Y."/>
            <person name="Zhao Q."/>
            <person name="Feng Q."/>
            <person name="Zhang L."/>
            <person name="Zhu J."/>
            <person name="Weng Q."/>
            <person name="Mu J."/>
            <person name="Lu Y."/>
            <person name="Fan D."/>
            <person name="Liu Y."/>
            <person name="Guan J."/>
            <person name="Zhang Y."/>
            <person name="Yu S."/>
            <person name="Liu X."/>
            <person name="Zhang Y."/>
            <person name="Hong G."/>
            <person name="Han B."/>
            <person name="Choisne N."/>
            <person name="Demange N."/>
            <person name="Orjeda G."/>
            <person name="Samain S."/>
            <person name="Cattolico L."/>
            <person name="Pelletier E."/>
            <person name="Couloux A."/>
            <person name="Segurens B."/>
            <person name="Wincker P."/>
            <person name="D'Hont A."/>
            <person name="Scarpelli C."/>
            <person name="Weissenbach J."/>
            <person name="Salanoubat M."/>
            <person name="Quetier F."/>
            <person name="Yu Y."/>
            <person name="Kim H.R."/>
            <person name="Rambo T."/>
            <person name="Currie J."/>
            <person name="Collura K."/>
            <person name="Luo M."/>
            <person name="Yang T."/>
            <person name="Ammiraju J.S.S."/>
            <person name="Engler F."/>
            <person name="Soderlund C."/>
            <person name="Wing R.A."/>
            <person name="Palmer L.E."/>
            <person name="de la Bastide M."/>
            <person name="Spiegel L."/>
            <person name="Nascimento L."/>
            <person name="Zutavern T."/>
            <person name="O'Shaughnessy A."/>
            <person name="Dike S."/>
            <person name="Dedhia N."/>
            <person name="Preston R."/>
            <person name="Balija V."/>
            <person name="McCombie W.R."/>
            <person name="Chow T."/>
            <person name="Chen H."/>
            <person name="Chung M."/>
            <person name="Chen C."/>
            <person name="Shaw J."/>
            <person name="Wu H."/>
            <person name="Hsiao K."/>
            <person name="Chao Y."/>
            <person name="Chu M."/>
            <person name="Cheng C."/>
            <person name="Hour A."/>
            <person name="Lee P."/>
            <person name="Lin S."/>
            <person name="Lin Y."/>
            <person name="Liou J."/>
            <person name="Liu S."/>
            <person name="Hsing Y."/>
            <person name="Raghuvanshi S."/>
            <person name="Mohanty A."/>
            <person name="Bharti A.K."/>
            <person name="Gaur A."/>
            <person name="Gupta V."/>
            <person name="Kumar D."/>
            <person name="Ravi V."/>
            <person name="Vij S."/>
            <person name="Kapur A."/>
            <person name="Khurana P."/>
            <person name="Khurana P."/>
            <person name="Khurana J.P."/>
            <person name="Tyagi A.K."/>
            <person name="Gaikwad K."/>
            <person name="Singh A."/>
            <person name="Dalal V."/>
            <person name="Srivastava S."/>
            <person name="Dixit A."/>
            <person name="Pal A.K."/>
            <person name="Ghazi I.A."/>
            <person name="Yadav M."/>
            <person name="Pandit A."/>
            <person name="Bhargava A."/>
            <person name="Sureshbabu K."/>
            <person name="Batra K."/>
            <person name="Sharma T.R."/>
            <person name="Mohapatra T."/>
            <person name="Singh N.K."/>
            <person name="Messing J."/>
            <person name="Nelson A.B."/>
            <person name="Fuks G."/>
            <person name="Kavchok S."/>
            <person name="Keizer G."/>
            <person name="Linton E."/>
            <person name="Llaca V."/>
            <person name="Song R."/>
            <person name="Tanyolac B."/>
            <person name="Young S."/>
            <person name="Ho-Il K."/>
            <person name="Hahn J.H."/>
            <person name="Sangsakoo G."/>
            <person name="Vanavichit A."/>
            <person name="de Mattos Luiz.A.T."/>
            <person name="Zimmer P.D."/>
            <person name="Malone G."/>
            <person name="Dellagostin O."/>
            <person name="de Oliveira A.C."/>
            <person name="Bevan M."/>
            <person name="Bancroft I."/>
            <person name="Minx P."/>
            <person name="Cordum H."/>
            <person name="Wilson R."/>
            <person name="Cheng Z."/>
            <person name="Jin W."/>
            <person name="Jiang J."/>
            <person name="Leong S.A."/>
            <person name="Iwama H."/>
            <person name="Gojobori T."/>
            <person name="Itoh T."/>
            <person name="Niimura Y."/>
            <person name="Fujii Y."/>
            <person name="Habara T."/>
            <person name="Sakai H."/>
            <person name="Sato Y."/>
            <person name="Wilson G."/>
            <person name="Kumar K."/>
            <person name="McCouch S."/>
            <person name="Juretic N."/>
            <person name="Hoen D."/>
            <person name="Wright S."/>
            <person name="Bruskiewich R."/>
            <person name="Bureau T."/>
            <person name="Miyao A."/>
            <person name="Hirochika H."/>
            <person name="Nishikawa T."/>
            <person name="Kadowaki K."/>
            <person name="Sugiura M."/>
            <person name="Burr B."/>
            <person name="Sasaki T."/>
        </authorList>
    </citation>
    <scope>NUCLEOTIDE SEQUENCE [LARGE SCALE GENOMIC DNA]</scope>
    <source>
        <strain evidence="3">cv. Nipponbare</strain>
    </source>
</reference>
<sequence>MCFCDLSVGFQPINRTSVRLRTVGALNLCKFQRKSASGLLGTTTNRAPSMCNHRVNASLLASHQVKVRHPAHSISIHTIGLERERLREKSGSPISNITILWWQGSTTKGLASRKEDVTGLQHPLHGTTIAVTSTGLLTSFPPQATCLHPMTCPDAAYHRWISRAAAPCRGKTTNRSSSPRRLPAAAGHAASASTTLATRYVASLHRRTRLYGLLAPCHRSHNATLVPLRSDVRRIASSPVYRVASARHILQR</sequence>
<dbReference type="AlphaFoldDB" id="Q6H5B3"/>
<accession>Q6H5B3</accession>
<gene>
    <name evidence="2" type="primary">P0027G10.29</name>
</gene>
<evidence type="ECO:0000256" key="1">
    <source>
        <dbReference type="SAM" id="MobiDB-lite"/>
    </source>
</evidence>
<proteinExistence type="predicted"/>
<protein>
    <submittedName>
        <fullName evidence="2">Uncharacterized protein</fullName>
    </submittedName>
</protein>
<feature type="region of interest" description="Disordered" evidence="1">
    <location>
        <begin position="169"/>
        <end position="189"/>
    </location>
</feature>
<reference evidence="3" key="2">
    <citation type="journal article" date="2008" name="Nucleic Acids Res.">
        <title>The rice annotation project database (RAP-DB): 2008 update.</title>
        <authorList>
            <consortium name="The rice annotation project (RAP)"/>
        </authorList>
    </citation>
    <scope>GENOME REANNOTATION</scope>
    <source>
        <strain evidence="3">cv. Nipponbare</strain>
    </source>
</reference>
<name>Q6H5B3_ORYSJ</name>
<evidence type="ECO:0000313" key="2">
    <source>
        <dbReference type="EMBL" id="BAD26086.1"/>
    </source>
</evidence>
<organism evidence="2 3">
    <name type="scientific">Oryza sativa subsp. japonica</name>
    <name type="common">Rice</name>
    <dbReference type="NCBI Taxonomy" id="39947"/>
    <lineage>
        <taxon>Eukaryota</taxon>
        <taxon>Viridiplantae</taxon>
        <taxon>Streptophyta</taxon>
        <taxon>Embryophyta</taxon>
        <taxon>Tracheophyta</taxon>
        <taxon>Spermatophyta</taxon>
        <taxon>Magnoliopsida</taxon>
        <taxon>Liliopsida</taxon>
        <taxon>Poales</taxon>
        <taxon>Poaceae</taxon>
        <taxon>BOP clade</taxon>
        <taxon>Oryzoideae</taxon>
        <taxon>Oryzeae</taxon>
        <taxon>Oryzinae</taxon>
        <taxon>Oryza</taxon>
        <taxon>Oryza sativa</taxon>
    </lineage>
</organism>
<dbReference type="Proteomes" id="UP000000763">
    <property type="component" value="Chromosome 9"/>
</dbReference>
<evidence type="ECO:0000313" key="3">
    <source>
        <dbReference type="Proteomes" id="UP000000763"/>
    </source>
</evidence>
<feature type="compositionally biased region" description="Low complexity" evidence="1">
    <location>
        <begin position="179"/>
        <end position="189"/>
    </location>
</feature>